<feature type="binding site" evidence="9">
    <location>
        <position position="393"/>
    </location>
    <ligand>
        <name>ATP</name>
        <dbReference type="ChEBI" id="CHEBI:30616"/>
    </ligand>
</feature>
<comment type="catalytic activity">
    <reaction evidence="7">
        <text>L-threonyl-[protein] + ATP = O-phospho-L-threonyl-[protein] + ADP + H(+)</text>
        <dbReference type="Rhea" id="RHEA:46608"/>
        <dbReference type="Rhea" id="RHEA-COMP:11060"/>
        <dbReference type="Rhea" id="RHEA-COMP:11605"/>
        <dbReference type="ChEBI" id="CHEBI:15378"/>
        <dbReference type="ChEBI" id="CHEBI:30013"/>
        <dbReference type="ChEBI" id="CHEBI:30616"/>
        <dbReference type="ChEBI" id="CHEBI:61977"/>
        <dbReference type="ChEBI" id="CHEBI:456216"/>
        <dbReference type="EC" id="2.7.11.25"/>
    </reaction>
</comment>
<dbReference type="InterPro" id="IPR050538">
    <property type="entry name" value="MAP_kinase_kinase_kinase"/>
</dbReference>
<keyword evidence="4 9" id="KW-0547">Nucleotide-binding</keyword>
<feature type="region of interest" description="Disordered" evidence="10">
    <location>
        <begin position="1"/>
        <end position="150"/>
    </location>
</feature>
<evidence type="ECO:0000256" key="9">
    <source>
        <dbReference type="PROSITE-ProRule" id="PRU10141"/>
    </source>
</evidence>
<evidence type="ECO:0000256" key="4">
    <source>
        <dbReference type="ARBA" id="ARBA00022741"/>
    </source>
</evidence>
<feature type="compositionally biased region" description="Pro residues" evidence="10">
    <location>
        <begin position="330"/>
        <end position="341"/>
    </location>
</feature>
<evidence type="ECO:0000313" key="13">
    <source>
        <dbReference type="Proteomes" id="UP001180020"/>
    </source>
</evidence>
<dbReference type="Proteomes" id="UP001180020">
    <property type="component" value="Unassembled WGS sequence"/>
</dbReference>
<evidence type="ECO:0000256" key="6">
    <source>
        <dbReference type="ARBA" id="ARBA00022840"/>
    </source>
</evidence>
<dbReference type="PROSITE" id="PS00107">
    <property type="entry name" value="PROTEIN_KINASE_ATP"/>
    <property type="match status" value="1"/>
</dbReference>
<sequence>MPWWKNASSSPKSSSPIGSSDSSSSMSRRQRRPGVTLFSRRDSRLSPPPHNYHHHHHQQQPRLTRARKLRHLDIDIESAAACSRDSPEGSKPSVSRSESSLDFPGYSARSSSSSVLPHPLPLPDLSPFFRRGESAGSSPSNCCRLPSPDSDSLAREIGGIGEKVSSISVVGSRLAHQTMRKSTDHNDVAGITSGFNRRRTPDLNAGGNVQSNFRLSVPAKSAPASGFSSPVRSPRRMSTGDFFPYPYMASQGPQVWSAPDIPSDMMTGFSPQTSPEILFSPERSSLYSPPGKSPVRKSRNLSGSTSPLHPRMSPDNSSGKPDCAVSPIVHPLPLPPGAAGPSPPAFVAHQAPPIAESSSATSQWVKGKLIGSGTFGHVYAATNRQTGAMCAMKEVNLIPDDPKSAECMRQLEQEIKFLSQLKHPNIVQYYGSEIADDRFYIFLEYVYPGSINKYVREHVGAITESVVRNFTRHILSGLAYLHSTMTMHRDIKGANLLVDASGVVKLADFGMAKHLSGAAPALSLKGSPHWMAPEVMQAMMQNNSVGYDLAVDIWSLGCTIIEMFTGKPPWAGVEGAAAMFKVLHGCPKIPENLSPEGKEFLNLCFQRNPADRPSAAALLDHPFIRNSHQEIPSYVHAFSGMKLTGTELSPRERTKFVGDSAAKGKVLSNGDNDQSHPETSASAASRLSPRSTLETLPNLCPPQADRSPSPPLNGLGGIHLGAANHRMYTFPKAHHGKEVLHLF</sequence>
<feature type="compositionally biased region" description="Low complexity" evidence="10">
    <location>
        <begin position="8"/>
        <end position="27"/>
    </location>
</feature>
<dbReference type="InterPro" id="IPR017441">
    <property type="entry name" value="Protein_kinase_ATP_BS"/>
</dbReference>
<evidence type="ECO:0000256" key="2">
    <source>
        <dbReference type="ARBA" id="ARBA00012406"/>
    </source>
</evidence>
<keyword evidence="5 12" id="KW-0418">Kinase</keyword>
<comment type="similarity">
    <text evidence="1">Belongs to the protein kinase superfamily. STE Ser/Thr protein kinase family. MAP kinase kinase kinase subfamily.</text>
</comment>
<dbReference type="GO" id="GO:0005524">
    <property type="term" value="F:ATP binding"/>
    <property type="evidence" value="ECO:0007669"/>
    <property type="project" value="UniProtKB-UniRule"/>
</dbReference>
<gene>
    <name evidence="12" type="primary">YDA</name>
    <name evidence="12" type="ORF">QJS10_CPB13g00200</name>
</gene>
<dbReference type="SUPFAM" id="SSF56112">
    <property type="entry name" value="Protein kinase-like (PK-like)"/>
    <property type="match status" value="1"/>
</dbReference>
<dbReference type="PROSITE" id="PS50011">
    <property type="entry name" value="PROTEIN_KINASE_DOM"/>
    <property type="match status" value="1"/>
</dbReference>
<dbReference type="EC" id="2.7.11.25" evidence="2"/>
<reference evidence="12" key="1">
    <citation type="journal article" date="2023" name="Nat. Commun.">
        <title>Diploid and tetraploid genomes of Acorus and the evolution of monocots.</title>
        <authorList>
            <person name="Ma L."/>
            <person name="Liu K.W."/>
            <person name="Li Z."/>
            <person name="Hsiao Y.Y."/>
            <person name="Qi Y."/>
            <person name="Fu T."/>
            <person name="Tang G.D."/>
            <person name="Zhang D."/>
            <person name="Sun W.H."/>
            <person name="Liu D.K."/>
            <person name="Li Y."/>
            <person name="Chen G.Z."/>
            <person name="Liu X.D."/>
            <person name="Liao X.Y."/>
            <person name="Jiang Y.T."/>
            <person name="Yu X."/>
            <person name="Hao Y."/>
            <person name="Huang J."/>
            <person name="Zhao X.W."/>
            <person name="Ke S."/>
            <person name="Chen Y.Y."/>
            <person name="Wu W.L."/>
            <person name="Hsu J.L."/>
            <person name="Lin Y.F."/>
            <person name="Huang M.D."/>
            <person name="Li C.Y."/>
            <person name="Huang L."/>
            <person name="Wang Z.W."/>
            <person name="Zhao X."/>
            <person name="Zhong W.Y."/>
            <person name="Peng D.H."/>
            <person name="Ahmad S."/>
            <person name="Lan S."/>
            <person name="Zhang J.S."/>
            <person name="Tsai W.C."/>
            <person name="Van de Peer Y."/>
            <person name="Liu Z.J."/>
        </authorList>
    </citation>
    <scope>NUCLEOTIDE SEQUENCE</scope>
    <source>
        <strain evidence="12">CP</strain>
    </source>
</reference>
<dbReference type="SMART" id="SM00220">
    <property type="entry name" value="S_TKc"/>
    <property type="match status" value="1"/>
</dbReference>
<feature type="region of interest" description="Disordered" evidence="10">
    <location>
        <begin position="267"/>
        <end position="341"/>
    </location>
</feature>
<feature type="region of interest" description="Disordered" evidence="10">
    <location>
        <begin position="177"/>
        <end position="208"/>
    </location>
</feature>
<evidence type="ECO:0000256" key="8">
    <source>
        <dbReference type="ARBA" id="ARBA00048329"/>
    </source>
</evidence>
<dbReference type="AlphaFoldDB" id="A0AAV9DJQ4"/>
<accession>A0AAV9DJQ4</accession>
<evidence type="ECO:0000313" key="12">
    <source>
        <dbReference type="EMBL" id="KAK1301112.1"/>
    </source>
</evidence>
<organism evidence="12 13">
    <name type="scientific">Acorus calamus</name>
    <name type="common">Sweet flag</name>
    <dbReference type="NCBI Taxonomy" id="4465"/>
    <lineage>
        <taxon>Eukaryota</taxon>
        <taxon>Viridiplantae</taxon>
        <taxon>Streptophyta</taxon>
        <taxon>Embryophyta</taxon>
        <taxon>Tracheophyta</taxon>
        <taxon>Spermatophyta</taxon>
        <taxon>Magnoliopsida</taxon>
        <taxon>Liliopsida</taxon>
        <taxon>Acoraceae</taxon>
        <taxon>Acorus</taxon>
    </lineage>
</organism>
<feature type="region of interest" description="Disordered" evidence="10">
    <location>
        <begin position="660"/>
        <end position="717"/>
    </location>
</feature>
<keyword evidence="13" id="KW-1185">Reference proteome</keyword>
<evidence type="ECO:0000259" key="11">
    <source>
        <dbReference type="PROSITE" id="PS50011"/>
    </source>
</evidence>
<keyword evidence="3" id="KW-0808">Transferase</keyword>
<evidence type="ECO:0000256" key="7">
    <source>
        <dbReference type="ARBA" id="ARBA00047559"/>
    </source>
</evidence>
<evidence type="ECO:0000256" key="3">
    <source>
        <dbReference type="ARBA" id="ARBA00022679"/>
    </source>
</evidence>
<dbReference type="PANTHER" id="PTHR48016">
    <property type="entry name" value="MAP KINASE KINASE KINASE SSK2-RELATED-RELATED"/>
    <property type="match status" value="1"/>
</dbReference>
<dbReference type="GO" id="GO:0005737">
    <property type="term" value="C:cytoplasm"/>
    <property type="evidence" value="ECO:0007669"/>
    <property type="project" value="TreeGrafter"/>
</dbReference>
<feature type="compositionally biased region" description="Basic residues" evidence="10">
    <location>
        <begin position="51"/>
        <end position="70"/>
    </location>
</feature>
<dbReference type="InterPro" id="IPR011009">
    <property type="entry name" value="Kinase-like_dom_sf"/>
</dbReference>
<evidence type="ECO:0000256" key="10">
    <source>
        <dbReference type="SAM" id="MobiDB-lite"/>
    </source>
</evidence>
<protein>
    <recommendedName>
        <fullName evidence="2">mitogen-activated protein kinase kinase kinase</fullName>
        <ecNumber evidence="2">2.7.11.25</ecNumber>
    </recommendedName>
</protein>
<dbReference type="PANTHER" id="PTHR48016:SF5">
    <property type="entry name" value="MITOGEN-ACTIVATED PROTEIN KINASE KINASE KINASE 5"/>
    <property type="match status" value="1"/>
</dbReference>
<evidence type="ECO:0000256" key="1">
    <source>
        <dbReference type="ARBA" id="ARBA00006529"/>
    </source>
</evidence>
<dbReference type="FunFam" id="1.10.510.10:FF:001239">
    <property type="entry name" value="Predicted protein"/>
    <property type="match status" value="1"/>
</dbReference>
<dbReference type="GO" id="GO:0004709">
    <property type="term" value="F:MAP kinase kinase kinase activity"/>
    <property type="evidence" value="ECO:0007669"/>
    <property type="project" value="UniProtKB-EC"/>
</dbReference>
<evidence type="ECO:0000256" key="5">
    <source>
        <dbReference type="ARBA" id="ARBA00022777"/>
    </source>
</evidence>
<proteinExistence type="inferred from homology"/>
<comment type="catalytic activity">
    <reaction evidence="8">
        <text>L-seryl-[protein] + ATP = O-phospho-L-seryl-[protein] + ADP + H(+)</text>
        <dbReference type="Rhea" id="RHEA:17989"/>
        <dbReference type="Rhea" id="RHEA-COMP:9863"/>
        <dbReference type="Rhea" id="RHEA-COMP:11604"/>
        <dbReference type="ChEBI" id="CHEBI:15378"/>
        <dbReference type="ChEBI" id="CHEBI:29999"/>
        <dbReference type="ChEBI" id="CHEBI:30616"/>
        <dbReference type="ChEBI" id="CHEBI:83421"/>
        <dbReference type="ChEBI" id="CHEBI:456216"/>
        <dbReference type="EC" id="2.7.11.25"/>
    </reaction>
</comment>
<dbReference type="EMBL" id="JAUJYO010000013">
    <property type="protein sequence ID" value="KAK1301112.1"/>
    <property type="molecule type" value="Genomic_DNA"/>
</dbReference>
<feature type="domain" description="Protein kinase" evidence="11">
    <location>
        <begin position="364"/>
        <end position="624"/>
    </location>
</feature>
<dbReference type="Pfam" id="PF00069">
    <property type="entry name" value="Pkinase"/>
    <property type="match status" value="1"/>
</dbReference>
<dbReference type="InterPro" id="IPR000719">
    <property type="entry name" value="Prot_kinase_dom"/>
</dbReference>
<feature type="compositionally biased region" description="Low complexity" evidence="10">
    <location>
        <begin position="679"/>
        <end position="693"/>
    </location>
</feature>
<comment type="caution">
    <text evidence="12">The sequence shown here is derived from an EMBL/GenBank/DDBJ whole genome shotgun (WGS) entry which is preliminary data.</text>
</comment>
<dbReference type="Gene3D" id="1.10.510.10">
    <property type="entry name" value="Transferase(Phosphotransferase) domain 1"/>
    <property type="match status" value="1"/>
</dbReference>
<name>A0AAV9DJQ4_ACOCL</name>
<reference evidence="12" key="2">
    <citation type="submission" date="2023-06" db="EMBL/GenBank/DDBJ databases">
        <authorList>
            <person name="Ma L."/>
            <person name="Liu K.-W."/>
            <person name="Li Z."/>
            <person name="Hsiao Y.-Y."/>
            <person name="Qi Y."/>
            <person name="Fu T."/>
            <person name="Tang G."/>
            <person name="Zhang D."/>
            <person name="Sun W.-H."/>
            <person name="Liu D.-K."/>
            <person name="Li Y."/>
            <person name="Chen G.-Z."/>
            <person name="Liu X.-D."/>
            <person name="Liao X.-Y."/>
            <person name="Jiang Y.-T."/>
            <person name="Yu X."/>
            <person name="Hao Y."/>
            <person name="Huang J."/>
            <person name="Zhao X.-W."/>
            <person name="Ke S."/>
            <person name="Chen Y.-Y."/>
            <person name="Wu W.-L."/>
            <person name="Hsu J.-L."/>
            <person name="Lin Y.-F."/>
            <person name="Huang M.-D."/>
            <person name="Li C.-Y."/>
            <person name="Huang L."/>
            <person name="Wang Z.-W."/>
            <person name="Zhao X."/>
            <person name="Zhong W.-Y."/>
            <person name="Peng D.-H."/>
            <person name="Ahmad S."/>
            <person name="Lan S."/>
            <person name="Zhang J.-S."/>
            <person name="Tsai W.-C."/>
            <person name="Van De Peer Y."/>
            <person name="Liu Z.-J."/>
        </authorList>
    </citation>
    <scope>NUCLEOTIDE SEQUENCE</scope>
    <source>
        <strain evidence="12">CP</strain>
        <tissue evidence="12">Leaves</tissue>
    </source>
</reference>
<keyword evidence="6 9" id="KW-0067">ATP-binding</keyword>